<proteinExistence type="predicted"/>
<evidence type="ECO:0000313" key="4">
    <source>
        <dbReference type="Proteomes" id="UP000238523"/>
    </source>
</evidence>
<organism evidence="3 4">
    <name type="scientific">Rhizobium leguminosarum</name>
    <dbReference type="NCBI Taxonomy" id="384"/>
    <lineage>
        <taxon>Bacteria</taxon>
        <taxon>Pseudomonadati</taxon>
        <taxon>Pseudomonadota</taxon>
        <taxon>Alphaproteobacteria</taxon>
        <taxon>Hyphomicrobiales</taxon>
        <taxon>Rhizobiaceae</taxon>
        <taxon>Rhizobium/Agrobacterium group</taxon>
        <taxon>Rhizobium</taxon>
    </lineage>
</organism>
<dbReference type="EMBL" id="CP025012">
    <property type="protein sequence ID" value="AUW42642.1"/>
    <property type="molecule type" value="Genomic_DNA"/>
</dbReference>
<dbReference type="SUPFAM" id="SSF53474">
    <property type="entry name" value="alpha/beta-Hydrolases"/>
    <property type="match status" value="1"/>
</dbReference>
<dbReference type="InterPro" id="IPR029058">
    <property type="entry name" value="AB_hydrolase_fold"/>
</dbReference>
<evidence type="ECO:0000259" key="2">
    <source>
        <dbReference type="Pfam" id="PF12697"/>
    </source>
</evidence>
<dbReference type="Gene3D" id="3.40.50.1820">
    <property type="entry name" value="alpha/beta hydrolase"/>
    <property type="match status" value="1"/>
</dbReference>
<dbReference type="InterPro" id="IPR052897">
    <property type="entry name" value="Sec-Metab_Biosynth_Hydrolase"/>
</dbReference>
<dbReference type="PANTHER" id="PTHR37017:SF11">
    <property type="entry name" value="ESTERASE_LIPASE_THIOESTERASE DOMAIN-CONTAINING PROTEIN"/>
    <property type="match status" value="1"/>
</dbReference>
<dbReference type="Pfam" id="PF12697">
    <property type="entry name" value="Abhydrolase_6"/>
    <property type="match status" value="1"/>
</dbReference>
<name>A0A2K9Z335_RHILE</name>
<reference evidence="3 4" key="1">
    <citation type="submission" date="2017-11" db="EMBL/GenBank/DDBJ databases">
        <title>Complete genome of Rhizobium leguminosarum Norway, an ineffective micro-symbiont.</title>
        <authorList>
            <person name="Hoffrichter A."/>
            <person name="Liang J."/>
            <person name="Brachmann A."/>
            <person name="Marin M."/>
        </authorList>
    </citation>
    <scope>NUCLEOTIDE SEQUENCE [LARGE SCALE GENOMIC DNA]</scope>
    <source>
        <strain evidence="3 4">Norway</strain>
    </source>
</reference>
<evidence type="ECO:0000313" key="3">
    <source>
        <dbReference type="EMBL" id="AUW42642.1"/>
    </source>
</evidence>
<dbReference type="AlphaFoldDB" id="A0A2K9Z335"/>
<dbReference type="RefSeq" id="WP_105006182.1">
    <property type="nucleotide sequence ID" value="NZ_CP025012.1"/>
</dbReference>
<feature type="signal peptide" evidence="1">
    <location>
        <begin position="1"/>
        <end position="22"/>
    </location>
</feature>
<feature type="domain" description="AB hydrolase-1" evidence="2">
    <location>
        <begin position="28"/>
        <end position="247"/>
    </location>
</feature>
<accession>A0A2K9Z335</accession>
<sequence>MKKWLSSSAMVAALFLSQNAMAASKPTIVLVHGAFAESASWDGVAAKLVKDGYPVVAVANPLRGLKYDSDYVSAVLKSIDGPVVLVGHSYGGSVITDVAVEGTNVKSLVFVAGLAPDNGESAGSLGKKFPTGTLGDALAPPVIQPDGKHDLYILQSKFWKQFAADVTEQQAALMGAEQRPVTAEALNDPSGDPSWKKLPSHFIYGTADKNIPSELHEFMAKRAGAKETVGVKGASHVVMISHPDLVSAMIERAATDK</sequence>
<dbReference type="PANTHER" id="PTHR37017">
    <property type="entry name" value="AB HYDROLASE-1 DOMAIN-CONTAINING PROTEIN-RELATED"/>
    <property type="match status" value="1"/>
</dbReference>
<keyword evidence="1" id="KW-0732">Signal</keyword>
<protein>
    <recommendedName>
        <fullName evidence="2">AB hydrolase-1 domain-containing protein</fullName>
    </recommendedName>
</protein>
<dbReference type="InterPro" id="IPR000073">
    <property type="entry name" value="AB_hydrolase_1"/>
</dbReference>
<evidence type="ECO:0000256" key="1">
    <source>
        <dbReference type="SAM" id="SignalP"/>
    </source>
</evidence>
<dbReference type="Proteomes" id="UP000238523">
    <property type="component" value="Chromosome"/>
</dbReference>
<feature type="chain" id="PRO_5014869117" description="AB hydrolase-1 domain-containing protein" evidence="1">
    <location>
        <begin position="23"/>
        <end position="257"/>
    </location>
</feature>
<gene>
    <name evidence="3" type="ORF">CUJ84_Chr002282</name>
</gene>